<dbReference type="PANTHER" id="PTHR28262">
    <property type="entry name" value="DASH COMPLEX SUBUNIT SPC19"/>
    <property type="match status" value="1"/>
</dbReference>
<evidence type="ECO:0000256" key="11">
    <source>
        <dbReference type="ARBA" id="ARBA00023328"/>
    </source>
</evidence>
<evidence type="ECO:0000256" key="2">
    <source>
        <dbReference type="ARBA" id="ARBA00004186"/>
    </source>
</evidence>
<keyword evidence="8" id="KW-0995">Kinetochore</keyword>
<reference evidence="15" key="1">
    <citation type="journal article" date="2023" name="PhytoFront">
        <title>Draft Genome Resources of Seven Strains of Tilletia horrida, Causal Agent of Kernel Smut of Rice.</title>
        <authorList>
            <person name="Khanal S."/>
            <person name="Antony Babu S."/>
            <person name="Zhou X.G."/>
        </authorList>
    </citation>
    <scope>NUCLEOTIDE SEQUENCE</scope>
    <source>
        <strain evidence="15">TX6</strain>
    </source>
</reference>
<dbReference type="GO" id="GO:0042729">
    <property type="term" value="C:DASH complex"/>
    <property type="evidence" value="ECO:0007669"/>
    <property type="project" value="InterPro"/>
</dbReference>
<comment type="similarity">
    <text evidence="4">Belongs to the DASH complex SPC19 family.</text>
</comment>
<evidence type="ECO:0000256" key="10">
    <source>
        <dbReference type="ARBA" id="ARBA00023242"/>
    </source>
</evidence>
<keyword evidence="11" id="KW-0137">Centromere</keyword>
<evidence type="ECO:0000256" key="5">
    <source>
        <dbReference type="ARBA" id="ARBA00016329"/>
    </source>
</evidence>
<proteinExistence type="inferred from homology"/>
<accession>A0AAN6GTQ0</accession>
<evidence type="ECO:0000256" key="3">
    <source>
        <dbReference type="ARBA" id="ARBA00004629"/>
    </source>
</evidence>
<dbReference type="InterPro" id="IPR013251">
    <property type="entry name" value="DASH_Spc19"/>
</dbReference>
<evidence type="ECO:0000313" key="16">
    <source>
        <dbReference type="Proteomes" id="UP001176517"/>
    </source>
</evidence>
<dbReference type="Proteomes" id="UP001176517">
    <property type="component" value="Unassembled WGS sequence"/>
</dbReference>
<comment type="caution">
    <text evidence="15">The sequence shown here is derived from an EMBL/GenBank/DDBJ whole genome shotgun (WGS) entry which is preliminary data.</text>
</comment>
<keyword evidence="6" id="KW-0158">Chromosome</keyword>
<evidence type="ECO:0000256" key="4">
    <source>
        <dbReference type="ARBA" id="ARBA00008952"/>
    </source>
</evidence>
<gene>
    <name evidence="15" type="primary">SPC19</name>
    <name evidence="15" type="ORF">OC846_001205</name>
</gene>
<keyword evidence="13" id="KW-0175">Coiled coil</keyword>
<feature type="compositionally biased region" description="Low complexity" evidence="14">
    <location>
        <begin position="23"/>
        <end position="34"/>
    </location>
</feature>
<evidence type="ECO:0000256" key="14">
    <source>
        <dbReference type="SAM" id="MobiDB-lite"/>
    </source>
</evidence>
<dbReference type="Pfam" id="PF08287">
    <property type="entry name" value="DASH_Spc19"/>
    <property type="match status" value="1"/>
</dbReference>
<evidence type="ECO:0000256" key="9">
    <source>
        <dbReference type="ARBA" id="ARBA00023212"/>
    </source>
</evidence>
<feature type="coiled-coil region" evidence="13">
    <location>
        <begin position="118"/>
        <end position="152"/>
    </location>
</feature>
<evidence type="ECO:0000313" key="15">
    <source>
        <dbReference type="EMBL" id="KAK0556382.1"/>
    </source>
</evidence>
<keyword evidence="10" id="KW-0539">Nucleus</keyword>
<sequence>MSYARQSVYAPIQPYQLPQAQQSSTSSSSSSTSSPPVFFNQSINNQLTSLQSCIHSLEAANKTITMSSAVAKEATVDFPRLATVLANKKHFDLVAESEIIKAKEHLAAEIAPQLHELILRAEAAVEKTERRARAAKNKAQQAVSKLEQAAVDERSSAASILPPALRRSTATVPADEGVAEDDKEVASLPDISEAQLVQLRAQVEAARRRKMMLDDRAKQLEAEADILAACR</sequence>
<name>A0AAN6GTQ0_9BASI</name>
<feature type="region of interest" description="Disordered" evidence="14">
    <location>
        <begin position="14"/>
        <end position="35"/>
    </location>
</feature>
<keyword evidence="7" id="KW-0963">Cytoplasm</keyword>
<dbReference type="PANTHER" id="PTHR28262:SF1">
    <property type="entry name" value="DASH COMPLEX SUBUNIT SPC19"/>
    <property type="match status" value="1"/>
</dbReference>
<keyword evidence="16" id="KW-1185">Reference proteome</keyword>
<evidence type="ECO:0000256" key="1">
    <source>
        <dbReference type="ARBA" id="ARBA00004123"/>
    </source>
</evidence>
<evidence type="ECO:0000256" key="7">
    <source>
        <dbReference type="ARBA" id="ARBA00022490"/>
    </source>
</evidence>
<protein>
    <recommendedName>
        <fullName evidence="5">DASH complex subunit SPC19</fullName>
    </recommendedName>
    <alternativeName>
        <fullName evidence="12">Outer kinetochore protein SPC19</fullName>
    </alternativeName>
</protein>
<evidence type="ECO:0000256" key="12">
    <source>
        <dbReference type="ARBA" id="ARBA00032583"/>
    </source>
</evidence>
<evidence type="ECO:0000256" key="6">
    <source>
        <dbReference type="ARBA" id="ARBA00022454"/>
    </source>
</evidence>
<dbReference type="GO" id="GO:0005876">
    <property type="term" value="C:spindle microtubule"/>
    <property type="evidence" value="ECO:0007669"/>
    <property type="project" value="InterPro"/>
</dbReference>
<organism evidence="15 16">
    <name type="scientific">Tilletia horrida</name>
    <dbReference type="NCBI Taxonomy" id="155126"/>
    <lineage>
        <taxon>Eukaryota</taxon>
        <taxon>Fungi</taxon>
        <taxon>Dikarya</taxon>
        <taxon>Basidiomycota</taxon>
        <taxon>Ustilaginomycotina</taxon>
        <taxon>Exobasidiomycetes</taxon>
        <taxon>Tilletiales</taxon>
        <taxon>Tilletiaceae</taxon>
        <taxon>Tilletia</taxon>
    </lineage>
</organism>
<comment type="subcellular location">
    <subcellularLocation>
        <location evidence="3">Chromosome</location>
        <location evidence="3">Centromere</location>
        <location evidence="3">Kinetochore</location>
    </subcellularLocation>
    <subcellularLocation>
        <location evidence="2">Cytoplasm</location>
        <location evidence="2">Cytoskeleton</location>
        <location evidence="2">Spindle</location>
    </subcellularLocation>
    <subcellularLocation>
        <location evidence="1">Nucleus</location>
    </subcellularLocation>
</comment>
<dbReference type="AlphaFoldDB" id="A0AAN6GTQ0"/>
<evidence type="ECO:0000256" key="8">
    <source>
        <dbReference type="ARBA" id="ARBA00022838"/>
    </source>
</evidence>
<dbReference type="EMBL" id="JAPDMZ010000016">
    <property type="protein sequence ID" value="KAK0556382.1"/>
    <property type="molecule type" value="Genomic_DNA"/>
</dbReference>
<keyword evidence="9" id="KW-0206">Cytoskeleton</keyword>
<feature type="coiled-coil region" evidence="13">
    <location>
        <begin position="196"/>
        <end position="223"/>
    </location>
</feature>
<evidence type="ECO:0000256" key="13">
    <source>
        <dbReference type="SAM" id="Coils"/>
    </source>
</evidence>
<dbReference type="GO" id="GO:0008608">
    <property type="term" value="P:attachment of spindle microtubules to kinetochore"/>
    <property type="evidence" value="ECO:0007669"/>
    <property type="project" value="InterPro"/>
</dbReference>